<dbReference type="PANTHER" id="PTHR36452">
    <property type="entry name" value="CHROMOSOME 12, WHOLE GENOME SHOTGUN SEQUENCE"/>
    <property type="match status" value="1"/>
</dbReference>
<dbReference type="InterPro" id="IPR012808">
    <property type="entry name" value="CHP02453"/>
</dbReference>
<dbReference type="OrthoDB" id="9794241at2"/>
<dbReference type="PIRSF" id="PIRSF028451">
    <property type="entry name" value="UCP028451"/>
    <property type="match status" value="1"/>
</dbReference>
<gene>
    <name evidence="1" type="ORF">CLV51_105101</name>
</gene>
<dbReference type="EMBL" id="PYAW01000005">
    <property type="protein sequence ID" value="PSL44729.1"/>
    <property type="molecule type" value="Genomic_DNA"/>
</dbReference>
<organism evidence="1 2">
    <name type="scientific">Chitinophaga niastensis</name>
    <dbReference type="NCBI Taxonomy" id="536980"/>
    <lineage>
        <taxon>Bacteria</taxon>
        <taxon>Pseudomonadati</taxon>
        <taxon>Bacteroidota</taxon>
        <taxon>Chitinophagia</taxon>
        <taxon>Chitinophagales</taxon>
        <taxon>Chitinophagaceae</taxon>
        <taxon>Chitinophaga</taxon>
    </lineage>
</organism>
<dbReference type="PANTHER" id="PTHR36452:SF1">
    <property type="entry name" value="DUF2461 DOMAIN-CONTAINING PROTEIN"/>
    <property type="match status" value="1"/>
</dbReference>
<keyword evidence="2" id="KW-1185">Reference proteome</keyword>
<dbReference type="Proteomes" id="UP000240971">
    <property type="component" value="Unassembled WGS sequence"/>
</dbReference>
<dbReference type="AlphaFoldDB" id="A0A2P8HET3"/>
<protein>
    <submittedName>
        <fullName evidence="1">Uncharacterized protein (TIGR02453 family)</fullName>
    </submittedName>
</protein>
<evidence type="ECO:0000313" key="1">
    <source>
        <dbReference type="EMBL" id="PSL44729.1"/>
    </source>
</evidence>
<dbReference type="InterPro" id="IPR015996">
    <property type="entry name" value="UCP028451"/>
</dbReference>
<proteinExistence type="predicted"/>
<name>A0A2P8HET3_CHINA</name>
<reference evidence="1 2" key="1">
    <citation type="submission" date="2018-03" db="EMBL/GenBank/DDBJ databases">
        <title>Genomic Encyclopedia of Archaeal and Bacterial Type Strains, Phase II (KMG-II): from individual species to whole genera.</title>
        <authorList>
            <person name="Goeker M."/>
        </authorList>
    </citation>
    <scope>NUCLEOTIDE SEQUENCE [LARGE SCALE GENOMIC DNA]</scope>
    <source>
        <strain evidence="1 2">DSM 24859</strain>
    </source>
</reference>
<dbReference type="Pfam" id="PF09365">
    <property type="entry name" value="DUF2461"/>
    <property type="match status" value="1"/>
</dbReference>
<evidence type="ECO:0000313" key="2">
    <source>
        <dbReference type="Proteomes" id="UP000240971"/>
    </source>
</evidence>
<accession>A0A2P8HET3</accession>
<dbReference type="NCBIfam" id="TIGR02453">
    <property type="entry name" value="TIGR02453 family protein"/>
    <property type="match status" value="1"/>
</dbReference>
<dbReference type="RefSeq" id="WP_106530170.1">
    <property type="nucleotide sequence ID" value="NZ_PYAW01000005.1"/>
</dbReference>
<sequence>MAKNYTEQPLIHQSGFDFLNALKKNNNRDWFNAHKTEFQKELNLVEVFAEALLERLSTHDLIETPSGKKSLHRIYRDTRFSNNKIPYKTNWSGSFKRATKYRRGGYYFHIEQGNSFIAGGFWGPVPQDLKRIRDDISFDAAPLRKILKSKSFISMFKTLEGEQLKTTPKGFDQGHEAIDLLRYKQYLLIRRFSDKEVLSEQFLKEANLTFQGMRPFFDYMSEVLTTDTNGL</sequence>
<comment type="caution">
    <text evidence="1">The sequence shown here is derived from an EMBL/GenBank/DDBJ whole genome shotgun (WGS) entry which is preliminary data.</text>
</comment>